<dbReference type="GO" id="GO:0042393">
    <property type="term" value="F:histone binding"/>
    <property type="evidence" value="ECO:0007669"/>
    <property type="project" value="TreeGrafter"/>
</dbReference>
<feature type="region of interest" description="Disordered" evidence="11">
    <location>
        <begin position="786"/>
        <end position="833"/>
    </location>
</feature>
<evidence type="ECO:0000313" key="15">
    <source>
        <dbReference type="EMBL" id="OQR81155.1"/>
    </source>
</evidence>
<evidence type="ECO:0000256" key="1">
    <source>
        <dbReference type="ARBA" id="ARBA00004123"/>
    </source>
</evidence>
<comment type="subunit">
    <text evidence="9">Component of the INO80 chromatin-remodeling complex.</text>
</comment>
<dbReference type="Pfam" id="PF02008">
    <property type="entry name" value="zf-CXXC"/>
    <property type="match status" value="2"/>
</dbReference>
<dbReference type="Gene3D" id="3.30.160.60">
    <property type="entry name" value="Classic Zinc Finger"/>
    <property type="match status" value="1"/>
</dbReference>
<dbReference type="Pfam" id="PF00176">
    <property type="entry name" value="SNF2-rel_dom"/>
    <property type="match status" value="1"/>
</dbReference>
<evidence type="ECO:0000256" key="5">
    <source>
        <dbReference type="ARBA" id="ARBA00022833"/>
    </source>
</evidence>
<evidence type="ECO:0000256" key="4">
    <source>
        <dbReference type="ARBA" id="ARBA00022771"/>
    </source>
</evidence>
<dbReference type="Gene3D" id="3.40.50.10810">
    <property type="entry name" value="Tandem AAA-ATPase domain"/>
    <property type="match status" value="1"/>
</dbReference>
<name>A0A1V9Y5Z7_ACHHY</name>
<evidence type="ECO:0000256" key="2">
    <source>
        <dbReference type="ARBA" id="ARBA00022723"/>
    </source>
</evidence>
<comment type="similarity">
    <text evidence="9">Belongs to the SNF2/RAD54 helicase family.</text>
</comment>
<feature type="domain" description="CXXC-type" evidence="14">
    <location>
        <begin position="831"/>
        <end position="878"/>
    </location>
</feature>
<evidence type="ECO:0000313" key="16">
    <source>
        <dbReference type="Proteomes" id="UP000243579"/>
    </source>
</evidence>
<keyword evidence="3" id="KW-0547">Nucleotide-binding</keyword>
<evidence type="ECO:0000259" key="14">
    <source>
        <dbReference type="PROSITE" id="PS51058"/>
    </source>
</evidence>
<dbReference type="InterPro" id="IPR002857">
    <property type="entry name" value="Znf_CXXC"/>
</dbReference>
<feature type="compositionally biased region" description="Low complexity" evidence="11">
    <location>
        <begin position="882"/>
        <end position="895"/>
    </location>
</feature>
<dbReference type="InterPro" id="IPR013087">
    <property type="entry name" value="Znf_C2H2_type"/>
</dbReference>
<protein>
    <recommendedName>
        <fullName evidence="9">Chromatin-remodeling ATPase INO80</fullName>
        <ecNumber evidence="9">3.6.4.-</ecNumber>
    </recommendedName>
</protein>
<evidence type="ECO:0000256" key="3">
    <source>
        <dbReference type="ARBA" id="ARBA00022741"/>
    </source>
</evidence>
<feature type="domain" description="FHA" evidence="12">
    <location>
        <begin position="1176"/>
        <end position="1249"/>
    </location>
</feature>
<evidence type="ECO:0000256" key="8">
    <source>
        <dbReference type="PROSITE-ProRule" id="PRU00042"/>
    </source>
</evidence>
<dbReference type="Proteomes" id="UP000243579">
    <property type="component" value="Unassembled WGS sequence"/>
</dbReference>
<comment type="catalytic activity">
    <reaction evidence="9">
        <text>ATP + H2O = ADP + phosphate + H(+)</text>
        <dbReference type="Rhea" id="RHEA:13065"/>
        <dbReference type="ChEBI" id="CHEBI:15377"/>
        <dbReference type="ChEBI" id="CHEBI:15378"/>
        <dbReference type="ChEBI" id="CHEBI:30616"/>
        <dbReference type="ChEBI" id="CHEBI:43474"/>
        <dbReference type="ChEBI" id="CHEBI:456216"/>
    </reaction>
</comment>
<dbReference type="GO" id="GO:0006281">
    <property type="term" value="P:DNA repair"/>
    <property type="evidence" value="ECO:0007669"/>
    <property type="project" value="UniProtKB-UniRule"/>
</dbReference>
<comment type="caution">
    <text evidence="15">The sequence shown here is derived from an EMBL/GenBank/DDBJ whole genome shotgun (WGS) entry which is preliminary data.</text>
</comment>
<organism evidence="15 16">
    <name type="scientific">Achlya hypogyna</name>
    <name type="common">Oomycete</name>
    <name type="synonym">Protoachlya hypogyna</name>
    <dbReference type="NCBI Taxonomy" id="1202772"/>
    <lineage>
        <taxon>Eukaryota</taxon>
        <taxon>Sar</taxon>
        <taxon>Stramenopiles</taxon>
        <taxon>Oomycota</taxon>
        <taxon>Saprolegniomycetes</taxon>
        <taxon>Saprolegniales</taxon>
        <taxon>Achlyaceae</taxon>
        <taxon>Achlya</taxon>
    </lineage>
</organism>
<dbReference type="SUPFAM" id="SSF49879">
    <property type="entry name" value="SMAD/FHA domain"/>
    <property type="match status" value="1"/>
</dbReference>
<keyword evidence="9" id="KW-0378">Hydrolase</keyword>
<dbReference type="GO" id="GO:0003677">
    <property type="term" value="F:DNA binding"/>
    <property type="evidence" value="ECO:0007669"/>
    <property type="project" value="UniProtKB-UniRule"/>
</dbReference>
<feature type="compositionally biased region" description="Acidic residues" evidence="11">
    <location>
        <begin position="936"/>
        <end position="951"/>
    </location>
</feature>
<accession>A0A1V9Y5Z7</accession>
<keyword evidence="10" id="KW-0175">Coiled coil</keyword>
<dbReference type="PROSITE" id="PS50157">
    <property type="entry name" value="ZINC_FINGER_C2H2_2"/>
    <property type="match status" value="1"/>
</dbReference>
<dbReference type="GO" id="GO:0008270">
    <property type="term" value="F:zinc ion binding"/>
    <property type="evidence" value="ECO:0007669"/>
    <property type="project" value="UniProtKB-KW"/>
</dbReference>
<comment type="subcellular location">
    <subcellularLocation>
        <location evidence="1 9">Nucleus</location>
    </subcellularLocation>
</comment>
<feature type="domain" description="C2H2-type" evidence="13">
    <location>
        <begin position="738"/>
        <end position="766"/>
    </location>
</feature>
<feature type="compositionally biased region" description="Polar residues" evidence="11">
    <location>
        <begin position="264"/>
        <end position="276"/>
    </location>
</feature>
<feature type="compositionally biased region" description="Basic residues" evidence="11">
    <location>
        <begin position="821"/>
        <end position="833"/>
    </location>
</feature>
<evidence type="ECO:0000256" key="11">
    <source>
        <dbReference type="SAM" id="MobiDB-lite"/>
    </source>
</evidence>
<dbReference type="PROSITE" id="PS00028">
    <property type="entry name" value="ZINC_FINGER_C2H2_1"/>
    <property type="match status" value="1"/>
</dbReference>
<dbReference type="EMBL" id="JNBR01002830">
    <property type="protein sequence ID" value="OQR81155.1"/>
    <property type="molecule type" value="Genomic_DNA"/>
</dbReference>
<evidence type="ECO:0000256" key="10">
    <source>
        <dbReference type="SAM" id="Coils"/>
    </source>
</evidence>
<dbReference type="PANTHER" id="PTHR45685:SF2">
    <property type="entry name" value="CHROMATIN-REMODELING ATPASE INO80"/>
    <property type="match status" value="1"/>
</dbReference>
<dbReference type="GO" id="GO:0006338">
    <property type="term" value="P:chromatin remodeling"/>
    <property type="evidence" value="ECO:0007669"/>
    <property type="project" value="UniProtKB-UniRule"/>
</dbReference>
<evidence type="ECO:0000256" key="7">
    <source>
        <dbReference type="ARBA" id="ARBA00023125"/>
    </source>
</evidence>
<keyword evidence="4 8" id="KW-0863">Zinc-finger</keyword>
<dbReference type="STRING" id="1202772.A0A1V9Y5Z7"/>
<evidence type="ECO:0000259" key="12">
    <source>
        <dbReference type="PROSITE" id="PS50006"/>
    </source>
</evidence>
<keyword evidence="9" id="KW-0234">DNA repair</keyword>
<evidence type="ECO:0000256" key="9">
    <source>
        <dbReference type="RuleBase" id="RU368001"/>
    </source>
</evidence>
<gene>
    <name evidence="15" type="ORF">ACHHYP_16701</name>
</gene>
<dbReference type="InterPro" id="IPR008984">
    <property type="entry name" value="SMAD_FHA_dom_sf"/>
</dbReference>
<dbReference type="GO" id="GO:0005524">
    <property type="term" value="F:ATP binding"/>
    <property type="evidence" value="ECO:0007669"/>
    <property type="project" value="UniProtKB-UniRule"/>
</dbReference>
<dbReference type="CDD" id="cd22701">
    <property type="entry name" value="FHA_FKH1-like"/>
    <property type="match status" value="1"/>
</dbReference>
<sequence length="1331" mass="145956">MTDALRKLLCVDHLPLLAAQLAAPGSGAHVAIAPMTREPREDAPTGLQGRKQSDQRNRGKLEIEACYVGTEMNAAMPNKGALIGDIYDTIPDESDELVYDALEKAYNAAFTMSSTQKVERDRKVHCYMNDTSFVHVKPKGATDATSPVETIDTWRNALLDGRRHAIFNVVKKHALREIDAYKAHLRQQRDEKLEKLQQHVLEGSAKDIWATAVVGTSVHNAATGVHDRREHRRSVLATLAKQCQDAHARLQSRARSGNRYAPNSLRTNDSSSANSPKQRRQQRDKPVMISRQRDVLGDNAKMIHFLLTEADVYAQLLLGDRVPSAMTNDEHFSSAALGLDDVARVAEITASTLFQQHTALVGEFDAEWQRWRQRALASDRLKELLPPSSPGASPTTVAVPNPFQDAASWAWLHEPAPAMLAAPADAHPSLRQMKLLYARGTNGILVPTPTASGIEEVVALLADLGKSENRWGPHLVVARPDELAAWEAALEAAALGVLTYWGSDEHRLALRAFWGDERVRGQDAPFHVVLTTYRVLRADCDHWHALQWQLVVYARPFPSAQWPELLGVRCRQRWLLTPYDTSVDARVLLHFTLPELFDSKQKTLAWGTAGLDNAAVDRLVRVLARVTLHLGDGPLFPASVAATVALGTVERAVLEQRDATPVTEYVLSTPLLRTERRHLARFKKARTTYRFSLEAKKRLLQRSHLPATAFETPAPVVVPTPPPTAVSKTPAPTDPKLIACKHCAKTFMTSSGLLKHTKSDHAPAGTWTCRKCGTDCGTMALRNAHERQEHDETIGPSNKPSQPLPPAVPATPPASAPSAGPKKRTRSSGSRAKKRVTRCGKCPGCLAGDCMECGHCQDMKKYGGPGLRKQSCKNRKCVNPQVMPSSSVSSSAAAVMDDDDDDDADGAPPAAAKPEDDGHSTESQASSDSDQSKLDDDMDDSMDESMDDGYLDDAPLGKVKTAKSSSSKRRSKASLNNRSRVMRCGVCVGCLAPDCMKCRHCQDMKKYGGPGLRKQSCKSRKCVAPKVVVLNQGTDDEDGLLLLGDDAAAYSWPPKSTVAVTPAWERDTVLDLGSGLGLRYLLQRQLDRLLPVPCMTCETRFPNAALKALHHHVVHAKRSLVPRWQRLLAGAMAAPAVQYSLLASDMKRKTPLDSEPAGYAKLMGPGLCYYMLQPEITLGRLSSKWRDRYRSLGVNFSRGLAGGKVDCHLGDDLMISAEHARIRWDVARQQFTIECLSFLTSISVNGRDLALAAGPLPLRSRNLVQIGAFYFFFLLPTGNSPASVLAPGPPAEAMPRQVLPRAEVLTWLASKRKRLHDQLGTNAKRPRGSSH</sequence>
<evidence type="ECO:0000256" key="6">
    <source>
        <dbReference type="ARBA" id="ARBA00022840"/>
    </source>
</evidence>
<dbReference type="GO" id="GO:0016887">
    <property type="term" value="F:ATP hydrolysis activity"/>
    <property type="evidence" value="ECO:0007669"/>
    <property type="project" value="TreeGrafter"/>
</dbReference>
<feature type="region of interest" description="Disordered" evidence="11">
    <location>
        <begin position="36"/>
        <end position="58"/>
    </location>
</feature>
<evidence type="ECO:0000259" key="13">
    <source>
        <dbReference type="PROSITE" id="PS50157"/>
    </source>
</evidence>
<dbReference type="InterPro" id="IPR038718">
    <property type="entry name" value="SNF2-like_sf"/>
</dbReference>
<dbReference type="EC" id="3.6.4.-" evidence="9"/>
<feature type="compositionally biased region" description="Pro residues" evidence="11">
    <location>
        <begin position="802"/>
        <end position="815"/>
    </location>
</feature>
<keyword evidence="5" id="KW-0862">Zinc</keyword>
<feature type="compositionally biased region" description="Acidic residues" evidence="11">
    <location>
        <begin position="896"/>
        <end position="905"/>
    </location>
</feature>
<dbReference type="GO" id="GO:0031011">
    <property type="term" value="C:Ino80 complex"/>
    <property type="evidence" value="ECO:0007669"/>
    <property type="project" value="UniProtKB-UniRule"/>
</dbReference>
<keyword evidence="9" id="KW-0227">DNA damage</keyword>
<dbReference type="InterPro" id="IPR050520">
    <property type="entry name" value="INO80/SWR1_helicase"/>
</dbReference>
<dbReference type="PANTHER" id="PTHR45685">
    <property type="entry name" value="HELICASE SRCAP-RELATED"/>
    <property type="match status" value="1"/>
</dbReference>
<dbReference type="SMART" id="SM00355">
    <property type="entry name" value="ZnF_C2H2"/>
    <property type="match status" value="3"/>
</dbReference>
<feature type="coiled-coil region" evidence="10">
    <location>
        <begin position="171"/>
        <end position="202"/>
    </location>
</feature>
<keyword evidence="16" id="KW-1185">Reference proteome</keyword>
<dbReference type="OrthoDB" id="65313at2759"/>
<feature type="domain" description="CXXC-type" evidence="14">
    <location>
        <begin position="976"/>
        <end position="1023"/>
    </location>
</feature>
<reference evidence="15 16" key="1">
    <citation type="journal article" date="2014" name="Genome Biol. Evol.">
        <title>The secreted proteins of Achlya hypogyna and Thraustotheca clavata identify the ancestral oomycete secretome and reveal gene acquisitions by horizontal gene transfer.</title>
        <authorList>
            <person name="Misner I."/>
            <person name="Blouin N."/>
            <person name="Leonard G."/>
            <person name="Richards T.A."/>
            <person name="Lane C.E."/>
        </authorList>
    </citation>
    <scope>NUCLEOTIDE SEQUENCE [LARGE SCALE GENOMIC DNA]</scope>
    <source>
        <strain evidence="15 16">ATCC 48635</strain>
    </source>
</reference>
<proteinExistence type="inferred from homology"/>
<keyword evidence="7 9" id="KW-0238">DNA-binding</keyword>
<dbReference type="InterPro" id="IPR000253">
    <property type="entry name" value="FHA_dom"/>
</dbReference>
<dbReference type="SUPFAM" id="SSF57667">
    <property type="entry name" value="beta-beta-alpha zinc fingers"/>
    <property type="match status" value="1"/>
</dbReference>
<dbReference type="PROSITE" id="PS50006">
    <property type="entry name" value="FHA_DOMAIN"/>
    <property type="match status" value="1"/>
</dbReference>
<feature type="region of interest" description="Disordered" evidence="11">
    <location>
        <begin position="878"/>
        <end position="975"/>
    </location>
</feature>
<dbReference type="InterPro" id="IPR000330">
    <property type="entry name" value="SNF2_N"/>
</dbReference>
<feature type="region of interest" description="Disordered" evidence="11">
    <location>
        <begin position="247"/>
        <end position="286"/>
    </location>
</feature>
<comment type="domain">
    <text evidence="9">The DBINO region is involved in binding to DNA.</text>
</comment>
<keyword evidence="6 9" id="KW-0067">ATP-binding</keyword>
<keyword evidence="2" id="KW-0479">Metal-binding</keyword>
<dbReference type="PROSITE" id="PS51058">
    <property type="entry name" value="ZF_CXXC"/>
    <property type="match status" value="2"/>
</dbReference>
<comment type="function">
    <text evidence="9">ATPase component of the INO80 complex which remodels chromatin by shifting nucleosomes and is involved in DNA repair.</text>
</comment>
<dbReference type="InterPro" id="IPR036236">
    <property type="entry name" value="Znf_C2H2_sf"/>
</dbReference>